<evidence type="ECO:0000313" key="1">
    <source>
        <dbReference type="Ensembl" id="ENSSSCP00070013752.1"/>
    </source>
</evidence>
<organism evidence="1 2">
    <name type="scientific">Sus scrofa</name>
    <name type="common">Pig</name>
    <dbReference type="NCBI Taxonomy" id="9823"/>
    <lineage>
        <taxon>Eukaryota</taxon>
        <taxon>Metazoa</taxon>
        <taxon>Chordata</taxon>
        <taxon>Craniata</taxon>
        <taxon>Vertebrata</taxon>
        <taxon>Euteleostomi</taxon>
        <taxon>Mammalia</taxon>
        <taxon>Eutheria</taxon>
        <taxon>Laurasiatheria</taxon>
        <taxon>Artiodactyla</taxon>
        <taxon>Suina</taxon>
        <taxon>Suidae</taxon>
        <taxon>Sus</taxon>
    </lineage>
</organism>
<accession>A0A4X1TEK1</accession>
<name>A0A4X1TEK1_PIG</name>
<evidence type="ECO:0000313" key="2">
    <source>
        <dbReference type="Proteomes" id="UP000314985"/>
    </source>
</evidence>
<protein>
    <submittedName>
        <fullName evidence="1">Uncharacterized protein</fullName>
    </submittedName>
</protein>
<sequence>MRRRYSTGWHDVCFSIEHLLIYGSIFGQIFSKPWLVMIILRSFIDPIFLWSQNKIPILCNLVCLHLSDRNYINQ</sequence>
<dbReference type="Ensembl" id="ENSSSCT00070016599.1">
    <property type="protein sequence ID" value="ENSSSCP00070013752.1"/>
    <property type="gene ID" value="ENSSSCG00070008589.1"/>
</dbReference>
<reference evidence="1" key="2">
    <citation type="submission" date="2025-08" db="UniProtKB">
        <authorList>
            <consortium name="Ensembl"/>
        </authorList>
    </citation>
    <scope>IDENTIFICATION</scope>
</reference>
<reference evidence="1 2" key="1">
    <citation type="submission" date="2017-08" db="EMBL/GenBank/DDBJ databases">
        <title>USMARCv1.0.</title>
        <authorList>
            <person name="Hannum G.I."/>
            <person name="Koren S."/>
            <person name="Schroeder S.G."/>
            <person name="Chin S.C."/>
            <person name="Nonneman D.J."/>
            <person name="Becker S.A."/>
            <person name="Rosen B.D."/>
            <person name="Bickhart D.M."/>
            <person name="Putnam N.H."/>
            <person name="Green R.E."/>
            <person name="Tuggle C.K."/>
            <person name="Liu H."/>
            <person name="Rohrer G.A."/>
            <person name="Warr A."/>
            <person name="Hall R."/>
            <person name="Kim K."/>
            <person name="Hume D.A."/>
            <person name="Talbot R."/>
            <person name="Chow W."/>
            <person name="Howe K."/>
            <person name="Schwartz A.S."/>
            <person name="Watson M."/>
            <person name="Archibald A.L."/>
            <person name="Phillippy A.M."/>
            <person name="Smith T.P.L."/>
        </authorList>
    </citation>
    <scope>NUCLEOTIDE SEQUENCE [LARGE SCALE GENOMIC DNA]</scope>
</reference>
<proteinExistence type="predicted"/>
<dbReference type="AlphaFoldDB" id="A0A4X1TEK1"/>
<dbReference type="Proteomes" id="UP000314985">
    <property type="component" value="Chromosome 9"/>
</dbReference>